<dbReference type="Gene3D" id="2.60.40.10">
    <property type="entry name" value="Immunoglobulins"/>
    <property type="match status" value="2"/>
</dbReference>
<organism evidence="11 12">
    <name type="scientific">Proteus vulgaris</name>
    <dbReference type="NCBI Taxonomy" id="585"/>
    <lineage>
        <taxon>Bacteria</taxon>
        <taxon>Pseudomonadati</taxon>
        <taxon>Pseudomonadota</taxon>
        <taxon>Gammaproteobacteria</taxon>
        <taxon>Enterobacterales</taxon>
        <taxon>Morganellaceae</taxon>
        <taxon>Proteus</taxon>
    </lineage>
</organism>
<dbReference type="InterPro" id="IPR001829">
    <property type="entry name" value="Pili_assmbl_chaperone_bac"/>
</dbReference>
<dbReference type="PANTHER" id="PTHR30251:SF2">
    <property type="entry name" value="FIMBRIAL CHAPERONE YADV-RELATED"/>
    <property type="match status" value="1"/>
</dbReference>
<comment type="subcellular location">
    <subcellularLocation>
        <location evidence="1 8">Periplasm</location>
    </subcellularLocation>
</comment>
<keyword evidence="12" id="KW-1185">Reference proteome</keyword>
<dbReference type="FunFam" id="2.60.40.10:FF:000458">
    <property type="entry name" value="Molecular chaperone FimC"/>
    <property type="match status" value="1"/>
</dbReference>
<evidence type="ECO:0000313" key="11">
    <source>
        <dbReference type="EMBL" id="QIF95406.1"/>
    </source>
</evidence>
<keyword evidence="4" id="KW-0732">Signal</keyword>
<feature type="domain" description="Pili assembly chaperone C-terminal" evidence="10">
    <location>
        <begin position="173"/>
        <end position="231"/>
    </location>
</feature>
<dbReference type="InterPro" id="IPR050643">
    <property type="entry name" value="Periplasmic_pilus_chap"/>
</dbReference>
<dbReference type="GO" id="GO:0071555">
    <property type="term" value="P:cell wall organization"/>
    <property type="evidence" value="ECO:0007669"/>
    <property type="project" value="InterPro"/>
</dbReference>
<dbReference type="EMBL" id="CP047344">
    <property type="protein sequence ID" value="QIF95406.1"/>
    <property type="molecule type" value="Genomic_DNA"/>
</dbReference>
<dbReference type="PRINTS" id="PR00969">
    <property type="entry name" value="CHAPERONPILI"/>
</dbReference>
<feature type="domain" description="Pili assembly chaperone N-terminal" evidence="9">
    <location>
        <begin position="25"/>
        <end position="147"/>
    </location>
</feature>
<dbReference type="InterPro" id="IPR016148">
    <property type="entry name" value="Pili_assmbl_chaperone_C"/>
</dbReference>
<gene>
    <name evidence="11" type="ORF">GTH24_16585</name>
</gene>
<evidence type="ECO:0000256" key="2">
    <source>
        <dbReference type="ARBA" id="ARBA00007399"/>
    </source>
</evidence>
<dbReference type="Pfam" id="PF00345">
    <property type="entry name" value="PapD_N"/>
    <property type="match status" value="1"/>
</dbReference>
<dbReference type="PROSITE" id="PS00635">
    <property type="entry name" value="PILI_CHAPERONE"/>
    <property type="match status" value="1"/>
</dbReference>
<comment type="similarity">
    <text evidence="2 8">Belongs to the periplasmic pilus chaperone family.</text>
</comment>
<evidence type="ECO:0000256" key="8">
    <source>
        <dbReference type="RuleBase" id="RU003918"/>
    </source>
</evidence>
<keyword evidence="5" id="KW-0574">Periplasm</keyword>
<dbReference type="InterPro" id="IPR008962">
    <property type="entry name" value="PapD-like_sf"/>
</dbReference>
<evidence type="ECO:0000256" key="3">
    <source>
        <dbReference type="ARBA" id="ARBA00022558"/>
    </source>
</evidence>
<dbReference type="SUPFAM" id="SSF49354">
    <property type="entry name" value="PapD-like"/>
    <property type="match status" value="1"/>
</dbReference>
<proteinExistence type="inferred from homology"/>
<keyword evidence="7" id="KW-0393">Immunoglobulin domain</keyword>
<dbReference type="InterPro" id="IPR016147">
    <property type="entry name" value="Pili_assmbl_chaperone_N"/>
</dbReference>
<dbReference type="InterPro" id="IPR036316">
    <property type="entry name" value="Pili_assmbl_chap_C_dom_sf"/>
</dbReference>
<dbReference type="Pfam" id="PF02753">
    <property type="entry name" value="PapD_C"/>
    <property type="match status" value="1"/>
</dbReference>
<evidence type="ECO:0000256" key="5">
    <source>
        <dbReference type="ARBA" id="ARBA00022764"/>
    </source>
</evidence>
<reference evidence="11 12" key="1">
    <citation type="submission" date="2020-01" db="EMBL/GenBank/DDBJ databases">
        <title>The genomic epidemiology of tigecycline resistance gene tet(X) variants in a swine farm in China.</title>
        <authorList>
            <person name="Peng K."/>
            <person name="Li R."/>
        </authorList>
    </citation>
    <scope>NUCLEOTIDE SEQUENCE [LARGE SCALE GENOMIC DNA]</scope>
    <source>
        <strain evidence="11 12">ZN3</strain>
    </source>
</reference>
<evidence type="ECO:0000259" key="10">
    <source>
        <dbReference type="Pfam" id="PF02753"/>
    </source>
</evidence>
<dbReference type="SUPFAM" id="SSF49584">
    <property type="entry name" value="Periplasmic chaperone C-domain"/>
    <property type="match status" value="1"/>
</dbReference>
<dbReference type="InterPro" id="IPR018046">
    <property type="entry name" value="Pili_assmbl_chaperone_CS"/>
</dbReference>
<evidence type="ECO:0000313" key="12">
    <source>
        <dbReference type="Proteomes" id="UP000503287"/>
    </source>
</evidence>
<sequence>MITPKLIKSFFISLLLIIPAWVNAGVVISGTRVIYVENEKEVTIKVSNEGKLPVLIQNWIDTGDVDAAPENIQVPFILSPPVFRVEPTKSQTLRINYTDSVQLPKDRESIYWLNVLEIPPNASDKIDNKLQIAYRSRIKLFYRPYALRDKADAIKGAENLSFTVVNNKLKAINNSPYYVSLVSITLSNNEKNPIDGEVVPPLGSHDFSIPNGVNASSGSKIVYRYVNDWGAMKMVETTL</sequence>
<evidence type="ECO:0000256" key="7">
    <source>
        <dbReference type="ARBA" id="ARBA00023319"/>
    </source>
</evidence>
<evidence type="ECO:0000256" key="1">
    <source>
        <dbReference type="ARBA" id="ARBA00004418"/>
    </source>
</evidence>
<dbReference type="GO" id="GO:0030288">
    <property type="term" value="C:outer membrane-bounded periplasmic space"/>
    <property type="evidence" value="ECO:0007669"/>
    <property type="project" value="InterPro"/>
</dbReference>
<protein>
    <submittedName>
        <fullName evidence="11">Fimbria/pilus periplasmic chaperone</fullName>
    </submittedName>
</protein>
<evidence type="ECO:0000256" key="6">
    <source>
        <dbReference type="ARBA" id="ARBA00023186"/>
    </source>
</evidence>
<evidence type="ECO:0000256" key="4">
    <source>
        <dbReference type="ARBA" id="ARBA00022729"/>
    </source>
</evidence>
<dbReference type="AlphaFoldDB" id="A0A6G6SNT1"/>
<name>A0A6G6SNT1_PROVU</name>
<dbReference type="Proteomes" id="UP000503287">
    <property type="component" value="Chromosome"/>
</dbReference>
<evidence type="ECO:0000259" key="9">
    <source>
        <dbReference type="Pfam" id="PF00345"/>
    </source>
</evidence>
<keyword evidence="3" id="KW-1029">Fimbrium biogenesis</keyword>
<dbReference type="InterPro" id="IPR013783">
    <property type="entry name" value="Ig-like_fold"/>
</dbReference>
<dbReference type="RefSeq" id="WP_082151825.1">
    <property type="nucleotide sequence ID" value="NZ_CP047344.1"/>
</dbReference>
<keyword evidence="6 8" id="KW-0143">Chaperone</keyword>
<accession>A0A6G6SNT1</accession>
<dbReference type="PANTHER" id="PTHR30251">
    <property type="entry name" value="PILUS ASSEMBLY CHAPERONE"/>
    <property type="match status" value="1"/>
</dbReference>